<dbReference type="KEGG" id="nch:A0U93_08960"/>
<dbReference type="AlphaFoldDB" id="A0A1U9KQP9"/>
<keyword evidence="2" id="KW-1185">Reference proteome</keyword>
<reference evidence="1 2" key="1">
    <citation type="submission" date="2016-03" db="EMBL/GenBank/DDBJ databases">
        <title>Acetic acid bacteria sequencing.</title>
        <authorList>
            <person name="Brandt J."/>
            <person name="Jakob F."/>
            <person name="Vogel R.F."/>
        </authorList>
    </citation>
    <scope>NUCLEOTIDE SEQUENCE [LARGE SCALE GENOMIC DNA]</scope>
    <source>
        <strain evidence="1 2">NBRC 101099</strain>
    </source>
</reference>
<dbReference type="GO" id="GO:0003824">
    <property type="term" value="F:catalytic activity"/>
    <property type="evidence" value="ECO:0007669"/>
    <property type="project" value="InterPro"/>
</dbReference>
<protein>
    <submittedName>
        <fullName evidence="1">Uncharacterized protein</fullName>
    </submittedName>
</protein>
<evidence type="ECO:0000313" key="2">
    <source>
        <dbReference type="Proteomes" id="UP000188604"/>
    </source>
</evidence>
<accession>A0A1U9KQP9</accession>
<organism evidence="1 2">
    <name type="scientific">Neoasaia chiangmaiensis</name>
    <dbReference type="NCBI Taxonomy" id="320497"/>
    <lineage>
        <taxon>Bacteria</taxon>
        <taxon>Pseudomonadati</taxon>
        <taxon>Pseudomonadota</taxon>
        <taxon>Alphaproteobacteria</taxon>
        <taxon>Acetobacterales</taxon>
        <taxon>Acetobacteraceae</taxon>
        <taxon>Neoasaia</taxon>
    </lineage>
</organism>
<dbReference type="SUPFAM" id="SSF53927">
    <property type="entry name" value="Cytidine deaminase-like"/>
    <property type="match status" value="1"/>
</dbReference>
<name>A0A1U9KQP9_9PROT</name>
<gene>
    <name evidence="1" type="ORF">A0U93_08960</name>
</gene>
<evidence type="ECO:0000313" key="1">
    <source>
        <dbReference type="EMBL" id="AQS88052.1"/>
    </source>
</evidence>
<dbReference type="InterPro" id="IPR016193">
    <property type="entry name" value="Cytidine_deaminase-like"/>
</dbReference>
<dbReference type="Proteomes" id="UP000188604">
    <property type="component" value="Chromosome"/>
</dbReference>
<dbReference type="RefSeq" id="WP_077807068.1">
    <property type="nucleotide sequence ID" value="NZ_BJXS01000007.1"/>
</dbReference>
<dbReference type="EMBL" id="CP014691">
    <property type="protein sequence ID" value="AQS88052.1"/>
    <property type="molecule type" value="Genomic_DNA"/>
</dbReference>
<sequence>MSFRTVFLDQAGVADPIGMALRDYAMAYAFPVMAASVSRPAAAPALGIGAGSCNAAALVDPSRCADPELAIRRCQPFSLRDPASGEVRQLGLVFGNSRLFTGLDQIPLSDPSLQRRTVTARTPSRSGDYEEHAEQVAIRTAEARQLPFWRDENGECHIFCTLAACDRCAAWMTRRQERWVYHVGPFSANWR</sequence>
<proteinExistence type="predicted"/>
<dbReference type="STRING" id="320497.A0U93_08960"/>